<organism evidence="1 2">
    <name type="scientific">Phocaeicola faecium</name>
    <dbReference type="NCBI Taxonomy" id="2762213"/>
    <lineage>
        <taxon>Bacteria</taxon>
        <taxon>Pseudomonadati</taxon>
        <taxon>Bacteroidota</taxon>
        <taxon>Bacteroidia</taxon>
        <taxon>Bacteroidales</taxon>
        <taxon>Bacteroidaceae</taxon>
        <taxon>Phocaeicola</taxon>
    </lineage>
</organism>
<dbReference type="EMBL" id="JACSPQ010000002">
    <property type="protein sequence ID" value="MBD8001828.1"/>
    <property type="molecule type" value="Genomic_DNA"/>
</dbReference>
<dbReference type="Proteomes" id="UP000616346">
    <property type="component" value="Unassembled WGS sequence"/>
</dbReference>
<gene>
    <name evidence="1" type="ORF">H9626_06280</name>
</gene>
<name>A0ABR8VAQ9_9BACT</name>
<protein>
    <recommendedName>
        <fullName evidence="3">DUF4468 domain-containing protein</fullName>
    </recommendedName>
</protein>
<reference evidence="1 2" key="1">
    <citation type="submission" date="2020-08" db="EMBL/GenBank/DDBJ databases">
        <title>A Genomic Blueprint of the Chicken Gut Microbiome.</title>
        <authorList>
            <person name="Gilroy R."/>
            <person name="Ravi A."/>
            <person name="Getino M."/>
            <person name="Pursley I."/>
            <person name="Horton D.L."/>
            <person name="Alikhan N.-F."/>
            <person name="Baker D."/>
            <person name="Gharbi K."/>
            <person name="Hall N."/>
            <person name="Watson M."/>
            <person name="Adriaenssens E.M."/>
            <person name="Foster-Nyarko E."/>
            <person name="Jarju S."/>
            <person name="Secka A."/>
            <person name="Antonio M."/>
            <person name="Oren A."/>
            <person name="Chaudhuri R."/>
            <person name="La Ragione R.M."/>
            <person name="Hildebrand F."/>
            <person name="Pallen M.J."/>
        </authorList>
    </citation>
    <scope>NUCLEOTIDE SEQUENCE [LARGE SCALE GENOMIC DNA]</scope>
    <source>
        <strain evidence="1 2">Sa1YUN3</strain>
    </source>
</reference>
<evidence type="ECO:0000313" key="2">
    <source>
        <dbReference type="Proteomes" id="UP000616346"/>
    </source>
</evidence>
<comment type="caution">
    <text evidence="1">The sequence shown here is derived from an EMBL/GenBank/DDBJ whole genome shotgun (WGS) entry which is preliminary data.</text>
</comment>
<accession>A0ABR8VAQ9</accession>
<evidence type="ECO:0000313" key="1">
    <source>
        <dbReference type="EMBL" id="MBD8001828.1"/>
    </source>
</evidence>
<sequence>MKIERLFVFILACLPLMGIMADNNEDVKKKLNNIKKSSLYLYGEATAETEEEARELAEEILYDEINSWAAGKKKLQNSANFAVNNTQTLWSIISLPRGNMFRSFIYVKKSDIIPVENSEVISNTNVYSEDSDVEPSSTSVKKIPECVRILMQYTDYYQFAEQIKQMKAEGKIKNYARYGQLENGDVCYLAIYNKAGKVVAILSPGKQRRNIATGKTDGIINYSGHGAIGFEVNE</sequence>
<dbReference type="RefSeq" id="WP_191709954.1">
    <property type="nucleotide sequence ID" value="NZ_JACSPQ010000002.1"/>
</dbReference>
<proteinExistence type="predicted"/>
<keyword evidence="2" id="KW-1185">Reference proteome</keyword>
<evidence type="ECO:0008006" key="3">
    <source>
        <dbReference type="Google" id="ProtNLM"/>
    </source>
</evidence>